<evidence type="ECO:0000256" key="1">
    <source>
        <dbReference type="ARBA" id="ARBA00022737"/>
    </source>
</evidence>
<dbReference type="GO" id="GO:0007095">
    <property type="term" value="P:mitotic G2 DNA damage checkpoint signaling"/>
    <property type="evidence" value="ECO:0007669"/>
    <property type="project" value="TreeGrafter"/>
</dbReference>
<dbReference type="GO" id="GO:0033314">
    <property type="term" value="P:mitotic DNA replication checkpoint signaling"/>
    <property type="evidence" value="ECO:0007669"/>
    <property type="project" value="TreeGrafter"/>
</dbReference>
<evidence type="ECO:0000313" key="4">
    <source>
        <dbReference type="EMBL" id="SPQ96164.1"/>
    </source>
</evidence>
<keyword evidence="4" id="KW-0496">Mitochondrion</keyword>
<dbReference type="PANTHER" id="PTHR13561:SF20">
    <property type="entry name" value="DNA TOPOISOMERASE 2-BINDING PROTEIN 1"/>
    <property type="match status" value="1"/>
</dbReference>
<dbReference type="Proteomes" id="UP000290189">
    <property type="component" value="Unassembled WGS sequence"/>
</dbReference>
<dbReference type="GO" id="GO:0006270">
    <property type="term" value="P:DNA replication initiation"/>
    <property type="evidence" value="ECO:0007669"/>
    <property type="project" value="TreeGrafter"/>
</dbReference>
<dbReference type="Gene3D" id="3.40.50.10190">
    <property type="entry name" value="BRCT domain"/>
    <property type="match status" value="7"/>
</dbReference>
<name>A0A3P3Y7T2_PLABS</name>
<dbReference type="CDD" id="cd00027">
    <property type="entry name" value="BRCT"/>
    <property type="match status" value="2"/>
</dbReference>
<dbReference type="PROSITE" id="PS50172">
    <property type="entry name" value="BRCT"/>
    <property type="match status" value="6"/>
</dbReference>
<feature type="domain" description="BRCT" evidence="3">
    <location>
        <begin position="87"/>
        <end position="175"/>
    </location>
</feature>
<dbReference type="SMART" id="SM00292">
    <property type="entry name" value="BRCT"/>
    <property type="match status" value="7"/>
</dbReference>
<dbReference type="CDD" id="cd17731">
    <property type="entry name" value="BRCT_TopBP1_rpt2_like"/>
    <property type="match status" value="1"/>
</dbReference>
<protein>
    <recommendedName>
        <fullName evidence="3">BRCT domain-containing protein</fullName>
    </recommendedName>
</protein>
<proteinExistence type="predicted"/>
<feature type="region of interest" description="Disordered" evidence="2">
    <location>
        <begin position="1040"/>
        <end position="1062"/>
    </location>
</feature>
<organism evidence="4 5">
    <name type="scientific">Plasmodiophora brassicae</name>
    <name type="common">Clubroot disease agent</name>
    <dbReference type="NCBI Taxonomy" id="37360"/>
    <lineage>
        <taxon>Eukaryota</taxon>
        <taxon>Sar</taxon>
        <taxon>Rhizaria</taxon>
        <taxon>Endomyxa</taxon>
        <taxon>Phytomyxea</taxon>
        <taxon>Plasmodiophorida</taxon>
        <taxon>Plasmodiophoridae</taxon>
        <taxon>Plasmodiophora</taxon>
    </lineage>
</organism>
<feature type="domain" description="BRCT" evidence="3">
    <location>
        <begin position="833"/>
        <end position="904"/>
    </location>
</feature>
<dbReference type="AlphaFoldDB" id="A0A3P3Y7T2"/>
<dbReference type="Pfam" id="PF00533">
    <property type="entry name" value="BRCT"/>
    <property type="match status" value="4"/>
</dbReference>
<evidence type="ECO:0000259" key="3">
    <source>
        <dbReference type="PROSITE" id="PS50172"/>
    </source>
</evidence>
<dbReference type="EMBL" id="OVEO01000005">
    <property type="protein sequence ID" value="SPQ96164.1"/>
    <property type="molecule type" value="Genomic_DNA"/>
</dbReference>
<feature type="domain" description="BRCT" evidence="3">
    <location>
        <begin position="295"/>
        <end position="380"/>
    </location>
</feature>
<feature type="region of interest" description="Disordered" evidence="2">
    <location>
        <begin position="764"/>
        <end position="833"/>
    </location>
</feature>
<dbReference type="InterPro" id="IPR036420">
    <property type="entry name" value="BRCT_dom_sf"/>
</dbReference>
<reference evidence="4 5" key="1">
    <citation type="submission" date="2018-03" db="EMBL/GenBank/DDBJ databases">
        <authorList>
            <person name="Fogelqvist J."/>
        </authorList>
    </citation>
    <scope>NUCLEOTIDE SEQUENCE [LARGE SCALE GENOMIC DNA]</scope>
</reference>
<feature type="domain" description="BRCT" evidence="3">
    <location>
        <begin position="447"/>
        <end position="550"/>
    </location>
</feature>
<keyword evidence="1" id="KW-0677">Repeat</keyword>
<evidence type="ECO:0000256" key="2">
    <source>
        <dbReference type="SAM" id="MobiDB-lite"/>
    </source>
</evidence>
<feature type="domain" description="BRCT" evidence="3">
    <location>
        <begin position="558"/>
        <end position="651"/>
    </location>
</feature>
<dbReference type="SUPFAM" id="SSF52113">
    <property type="entry name" value="BRCT domain"/>
    <property type="match status" value="5"/>
</dbReference>
<dbReference type="InterPro" id="IPR059215">
    <property type="entry name" value="BRCT2_TopBP1-like"/>
</dbReference>
<dbReference type="Pfam" id="PF12738">
    <property type="entry name" value="PTCB-BRCT"/>
    <property type="match status" value="1"/>
</dbReference>
<gene>
    <name evidence="4" type="ORF">PLBR_LOCUS3379</name>
</gene>
<sequence>MDARIRLEDGMSVGGLSSDLAHAVRRADHIRVDDSARVVLVDVDRQWDDARLSSLEAAVKSDLILVGQWILDSDPPSSGTLADVIAKRRQQLSSIVVTCTGFPRVDTRRIAILARALSITVEPHYTRSITHVLVGKTGSAKHATAVDQGRPCVTVKWLEACMRTGDVAPCDAYSVPPLLGAVISISQLDIGDRERLFASIDEHGGVYTPDLSFNCTHLVAINASGNKYEFARKYGITIVRPSWVHAMIEGRGIVKNLKSHLLDGLPSSTPSQPAPPPSRLAETSILPDVIEMDFENDSYLSGCVVVLHGFEDERVFARLTKLLRTAGATRLDRIRTFTTHIVVSHGSSAPPAYHCAVVNVQWLVDCYNTKSRVPISSAHRVGSKATSAPAVPVRTSGLYLGGDDTATECLTTVGNGASVAAPSPVNFSQFNRSLIRQASSSSSKSQLTHLLFSGKNFSLEHSSLDSGEREEIRNDIIAHGGVVIHPDNAGGVRLHFTVARYIVAEPGCCMLFDDIVQAWDDGSRPILVTPGWLQGCIRDRVLRSPCDSLVYLPVPKKPKLKAFQGHGVSVSLSQFMDQERDLVALVVRRFGGRCSDDFSKKRTHLICQYPDRMTNPKQAMAVKHRIPIVHFAWLHDSVLAGHVMPAAPYEDLLNRTPVPAEKSVAPMQADRREPFPATPFSSTLVGSVSTVSKTILSPDFESVLSKTLASAAGDSWLAPKPKSPRKPLSIMSPFVARPKPVVVANSVNRFELAKQDSALMTQAAVPKTPAADNACSGDQGGDDDDDDEPVHVLPRRLSSSDTTTVTLSGMKRPLSSDTATPSDKRRIVPMNDSSGTSLTSYRFVISGPTGSARTSLEATIKRLGGELVDVSVEGVEACTHVVATKLSRVEKVMLGMLLGKWIVRPSMIERSDVVGFFVDSSLHDWADVEGEPLAQAIKHWRQTTTKPFAGQRALLCMASQSSVFESLLHAGGAETVEVRVADGDLDACSRTSHVYVDSKSTSSFSSLLSDADQHRVRCLSTDFIVETICSSAMTPDTSYLMAAPSPKRAGHRAPARRSSRRR</sequence>
<geneLocation type="mitochondrion" evidence="4"/>
<feature type="domain" description="BRCT" evidence="3">
    <location>
        <begin position="192"/>
        <end position="249"/>
    </location>
</feature>
<feature type="compositionally biased region" description="Basic residues" evidence="2">
    <location>
        <begin position="1048"/>
        <end position="1062"/>
    </location>
</feature>
<dbReference type="InterPro" id="IPR001357">
    <property type="entry name" value="BRCT_dom"/>
</dbReference>
<feature type="compositionally biased region" description="Low complexity" evidence="2">
    <location>
        <begin position="797"/>
        <end position="808"/>
    </location>
</feature>
<dbReference type="CDD" id="cd17738">
    <property type="entry name" value="BRCT_TopBP1_rpt7"/>
    <property type="match status" value="1"/>
</dbReference>
<dbReference type="PANTHER" id="PTHR13561">
    <property type="entry name" value="DNA REPLICATION REGULATOR DPB11-RELATED"/>
    <property type="match status" value="1"/>
</dbReference>
<evidence type="ECO:0000313" key="5">
    <source>
        <dbReference type="Proteomes" id="UP000290189"/>
    </source>
</evidence>
<accession>A0A3P3Y7T2</accession>